<dbReference type="InterPro" id="IPR036388">
    <property type="entry name" value="WH-like_DNA-bd_sf"/>
</dbReference>
<evidence type="ECO:0000256" key="3">
    <source>
        <dbReference type="ARBA" id="ARBA00023163"/>
    </source>
</evidence>
<dbReference type="OrthoDB" id="965844at2"/>
<dbReference type="PANTHER" id="PTHR44688:SF16">
    <property type="entry name" value="DNA-BINDING TRANSCRIPTIONAL ACTIVATOR DEVR_DOSR"/>
    <property type="match status" value="1"/>
</dbReference>
<keyword evidence="2 5" id="KW-0238">DNA-binding</keyword>
<dbReference type="SMART" id="SM00421">
    <property type="entry name" value="HTH_LUXR"/>
    <property type="match status" value="1"/>
</dbReference>
<proteinExistence type="predicted"/>
<dbReference type="PRINTS" id="PR00038">
    <property type="entry name" value="HTHLUXR"/>
</dbReference>
<dbReference type="GO" id="GO:0006355">
    <property type="term" value="P:regulation of DNA-templated transcription"/>
    <property type="evidence" value="ECO:0007669"/>
    <property type="project" value="InterPro"/>
</dbReference>
<dbReference type="InterPro" id="IPR016032">
    <property type="entry name" value="Sig_transdc_resp-reg_C-effctor"/>
</dbReference>
<accession>A0A3D9CTM8</accession>
<dbReference type="InterPro" id="IPR000792">
    <property type="entry name" value="Tscrpt_reg_LuxR_C"/>
</dbReference>
<keyword evidence="1" id="KW-0805">Transcription regulation</keyword>
<sequence>MKVETFSKNTNQKPINISKREREIIKLYCEGNEVKKIASLLNISEFTVKSHLKNIYKKLGVRNARELSSYFENFS</sequence>
<evidence type="ECO:0000256" key="2">
    <source>
        <dbReference type="ARBA" id="ARBA00023125"/>
    </source>
</evidence>
<dbReference type="Gene3D" id="1.10.10.10">
    <property type="entry name" value="Winged helix-like DNA-binding domain superfamily/Winged helix DNA-binding domain"/>
    <property type="match status" value="1"/>
</dbReference>
<protein>
    <submittedName>
        <fullName evidence="5">DNA-binding response regulator</fullName>
    </submittedName>
</protein>
<feature type="domain" description="HTH luxR-type" evidence="4">
    <location>
        <begin position="10"/>
        <end position="75"/>
    </location>
</feature>
<dbReference type="Pfam" id="PF00196">
    <property type="entry name" value="GerE"/>
    <property type="match status" value="1"/>
</dbReference>
<name>A0A3D9CTM8_9FLAO</name>
<dbReference type="PROSITE" id="PS00622">
    <property type="entry name" value="HTH_LUXR_1"/>
    <property type="match status" value="1"/>
</dbReference>
<dbReference type="SUPFAM" id="SSF46894">
    <property type="entry name" value="C-terminal effector domain of the bipartite response regulators"/>
    <property type="match status" value="1"/>
</dbReference>
<dbReference type="GO" id="GO:0003677">
    <property type="term" value="F:DNA binding"/>
    <property type="evidence" value="ECO:0007669"/>
    <property type="project" value="UniProtKB-KW"/>
</dbReference>
<keyword evidence="3" id="KW-0804">Transcription</keyword>
<dbReference type="EMBL" id="QNUG01000030">
    <property type="protein sequence ID" value="REC69112.1"/>
    <property type="molecule type" value="Genomic_DNA"/>
</dbReference>
<reference evidence="5 6" key="1">
    <citation type="journal article" date="2006" name="Int. J. Syst. Evol. Microbiol.">
        <title>Chryseobacterium hispanicum sp. nov., isolated from the drinking water distribution system of Sevilla, Spain.</title>
        <authorList>
            <person name="Gallego V."/>
            <person name="Garcia M.T."/>
            <person name="Ventosa A."/>
        </authorList>
    </citation>
    <scope>NUCLEOTIDE SEQUENCE [LARGE SCALE GENOMIC DNA]</scope>
    <source>
        <strain evidence="5 6">KCTC 22104</strain>
    </source>
</reference>
<organism evidence="5 6">
    <name type="scientific">Epilithonimonas hispanica</name>
    <dbReference type="NCBI Taxonomy" id="358687"/>
    <lineage>
        <taxon>Bacteria</taxon>
        <taxon>Pseudomonadati</taxon>
        <taxon>Bacteroidota</taxon>
        <taxon>Flavobacteriia</taxon>
        <taxon>Flavobacteriales</taxon>
        <taxon>Weeksellaceae</taxon>
        <taxon>Chryseobacterium group</taxon>
        <taxon>Epilithonimonas</taxon>
    </lineage>
</organism>
<evidence type="ECO:0000256" key="1">
    <source>
        <dbReference type="ARBA" id="ARBA00023015"/>
    </source>
</evidence>
<dbReference type="PANTHER" id="PTHR44688">
    <property type="entry name" value="DNA-BINDING TRANSCRIPTIONAL ACTIVATOR DEVR_DOSR"/>
    <property type="match status" value="1"/>
</dbReference>
<dbReference type="PROSITE" id="PS50043">
    <property type="entry name" value="HTH_LUXR_2"/>
    <property type="match status" value="1"/>
</dbReference>
<dbReference type="AlphaFoldDB" id="A0A3D9CTM8"/>
<dbReference type="CDD" id="cd06170">
    <property type="entry name" value="LuxR_C_like"/>
    <property type="match status" value="1"/>
</dbReference>
<comment type="caution">
    <text evidence="5">The sequence shown here is derived from an EMBL/GenBank/DDBJ whole genome shotgun (WGS) entry which is preliminary data.</text>
</comment>
<gene>
    <name evidence="5" type="ORF">DRF58_13135</name>
</gene>
<dbReference type="Proteomes" id="UP000256326">
    <property type="component" value="Unassembled WGS sequence"/>
</dbReference>
<evidence type="ECO:0000313" key="6">
    <source>
        <dbReference type="Proteomes" id="UP000256326"/>
    </source>
</evidence>
<evidence type="ECO:0000313" key="5">
    <source>
        <dbReference type="EMBL" id="REC69112.1"/>
    </source>
</evidence>
<keyword evidence="6" id="KW-1185">Reference proteome</keyword>
<evidence type="ECO:0000259" key="4">
    <source>
        <dbReference type="PROSITE" id="PS50043"/>
    </source>
</evidence>